<dbReference type="EMBL" id="MU854363">
    <property type="protein sequence ID" value="KAK4041151.1"/>
    <property type="molecule type" value="Genomic_DNA"/>
</dbReference>
<proteinExistence type="predicted"/>
<organism evidence="1 2">
    <name type="scientific">Parachaetomium inaequale</name>
    <dbReference type="NCBI Taxonomy" id="2588326"/>
    <lineage>
        <taxon>Eukaryota</taxon>
        <taxon>Fungi</taxon>
        <taxon>Dikarya</taxon>
        <taxon>Ascomycota</taxon>
        <taxon>Pezizomycotina</taxon>
        <taxon>Sordariomycetes</taxon>
        <taxon>Sordariomycetidae</taxon>
        <taxon>Sordariales</taxon>
        <taxon>Chaetomiaceae</taxon>
        <taxon>Parachaetomium</taxon>
    </lineage>
</organism>
<protein>
    <recommendedName>
        <fullName evidence="3">F-box domain-containing protein</fullName>
    </recommendedName>
</protein>
<sequence>MGDPASLLAMPVEIQLAICNQLVQCDTAAQLGSNLCTLENLPVLGGLALTCRHFQQITTPFLYQRVKVSIYQQAVFFRLIERFSRFPAHAALVKELTIDSSFDNMESTLSGVQADILLQKATFLGLKLPPGGIGMPFQPESMLIDALLCQVPTIRKLVLSVPWTVAAAHVQGEHPDYDGDVRYEVPSYALRLPDSFVLPSLR</sequence>
<name>A0AAN6ST47_9PEZI</name>
<gene>
    <name evidence="1" type="ORF">C8A01DRAFT_15086</name>
</gene>
<keyword evidence="2" id="KW-1185">Reference proteome</keyword>
<evidence type="ECO:0000313" key="2">
    <source>
        <dbReference type="Proteomes" id="UP001303115"/>
    </source>
</evidence>
<evidence type="ECO:0008006" key="3">
    <source>
        <dbReference type="Google" id="ProtNLM"/>
    </source>
</evidence>
<accession>A0AAN6ST47</accession>
<comment type="caution">
    <text evidence="1">The sequence shown here is derived from an EMBL/GenBank/DDBJ whole genome shotgun (WGS) entry which is preliminary data.</text>
</comment>
<dbReference type="Proteomes" id="UP001303115">
    <property type="component" value="Unassembled WGS sequence"/>
</dbReference>
<dbReference type="AlphaFoldDB" id="A0AAN6ST47"/>
<feature type="non-terminal residue" evidence="1">
    <location>
        <position position="202"/>
    </location>
</feature>
<evidence type="ECO:0000313" key="1">
    <source>
        <dbReference type="EMBL" id="KAK4041151.1"/>
    </source>
</evidence>
<reference evidence="2" key="1">
    <citation type="journal article" date="2023" name="Mol. Phylogenet. Evol.">
        <title>Genome-scale phylogeny and comparative genomics of the fungal order Sordariales.</title>
        <authorList>
            <person name="Hensen N."/>
            <person name="Bonometti L."/>
            <person name="Westerberg I."/>
            <person name="Brannstrom I.O."/>
            <person name="Guillou S."/>
            <person name="Cros-Aarteil S."/>
            <person name="Calhoun S."/>
            <person name="Haridas S."/>
            <person name="Kuo A."/>
            <person name="Mondo S."/>
            <person name="Pangilinan J."/>
            <person name="Riley R."/>
            <person name="LaButti K."/>
            <person name="Andreopoulos B."/>
            <person name="Lipzen A."/>
            <person name="Chen C."/>
            <person name="Yan M."/>
            <person name="Daum C."/>
            <person name="Ng V."/>
            <person name="Clum A."/>
            <person name="Steindorff A."/>
            <person name="Ohm R.A."/>
            <person name="Martin F."/>
            <person name="Silar P."/>
            <person name="Natvig D.O."/>
            <person name="Lalanne C."/>
            <person name="Gautier V."/>
            <person name="Ament-Velasquez S.L."/>
            <person name="Kruys A."/>
            <person name="Hutchinson M.I."/>
            <person name="Powell A.J."/>
            <person name="Barry K."/>
            <person name="Miller A.N."/>
            <person name="Grigoriev I.V."/>
            <person name="Debuchy R."/>
            <person name="Gladieux P."/>
            <person name="Hiltunen Thoren M."/>
            <person name="Johannesson H."/>
        </authorList>
    </citation>
    <scope>NUCLEOTIDE SEQUENCE [LARGE SCALE GENOMIC DNA]</scope>
    <source>
        <strain evidence="2">CBS 284.82</strain>
    </source>
</reference>